<protein>
    <recommendedName>
        <fullName evidence="5">VPLPA-CTERM protein sorting domain-containing protein</fullName>
    </recommendedName>
</protein>
<name>A0A2V2LMR9_9RHOB</name>
<keyword evidence="2" id="KW-0732">Signal</keyword>
<evidence type="ECO:0000256" key="1">
    <source>
        <dbReference type="SAM" id="Phobius"/>
    </source>
</evidence>
<feature type="transmembrane region" description="Helical" evidence="1">
    <location>
        <begin position="188"/>
        <end position="207"/>
    </location>
</feature>
<proteinExistence type="predicted"/>
<keyword evidence="1" id="KW-0472">Membrane</keyword>
<feature type="chain" id="PRO_5015886330" description="VPLPA-CTERM protein sorting domain-containing protein" evidence="2">
    <location>
        <begin position="31"/>
        <end position="213"/>
    </location>
</feature>
<dbReference type="AlphaFoldDB" id="A0A2V2LMR9"/>
<evidence type="ECO:0000313" key="3">
    <source>
        <dbReference type="EMBL" id="PWR03033.1"/>
    </source>
</evidence>
<keyword evidence="1" id="KW-1133">Transmembrane helix</keyword>
<dbReference type="EMBL" id="QGKU01000031">
    <property type="protein sequence ID" value="PWR03033.1"/>
    <property type="molecule type" value="Genomic_DNA"/>
</dbReference>
<organism evidence="3 4">
    <name type="scientific">Meridianimarinicoccus roseus</name>
    <dbReference type="NCBI Taxonomy" id="2072018"/>
    <lineage>
        <taxon>Bacteria</taxon>
        <taxon>Pseudomonadati</taxon>
        <taxon>Pseudomonadota</taxon>
        <taxon>Alphaproteobacteria</taxon>
        <taxon>Rhodobacterales</taxon>
        <taxon>Paracoccaceae</taxon>
        <taxon>Meridianimarinicoccus</taxon>
    </lineage>
</organism>
<dbReference type="RefSeq" id="WP_109811339.1">
    <property type="nucleotide sequence ID" value="NZ_QGKU01000031.1"/>
</dbReference>
<evidence type="ECO:0008006" key="5">
    <source>
        <dbReference type="Google" id="ProtNLM"/>
    </source>
</evidence>
<dbReference type="Proteomes" id="UP000245680">
    <property type="component" value="Unassembled WGS sequence"/>
</dbReference>
<comment type="caution">
    <text evidence="3">The sequence shown here is derived from an EMBL/GenBank/DDBJ whole genome shotgun (WGS) entry which is preliminary data.</text>
</comment>
<accession>A0A2V2LMR9</accession>
<gene>
    <name evidence="3" type="ORF">DKT77_08835</name>
</gene>
<evidence type="ECO:0000313" key="4">
    <source>
        <dbReference type="Proteomes" id="UP000245680"/>
    </source>
</evidence>
<sequence>MTFASLTARLTKTAAAALVALTAFAPALHAAPYSFTISGTGAGELGNNSFKDTAFLIELFGDDAKFTKTDSTQIFDPLEKAQVTIGKLGTAVFQIDTRLGYNTRNNAVFFSRAQSSGSSDLFDFYVKADSSFVLTDAFTDLAGQNVFALNQFNLIATSLGALSFSQADGVLFGSDGGKPATAPLPSAVPLPMSGLLLLGGLAAPVALRLRRKA</sequence>
<feature type="signal peptide" evidence="2">
    <location>
        <begin position="1"/>
        <end position="30"/>
    </location>
</feature>
<dbReference type="OrthoDB" id="7573670at2"/>
<reference evidence="3 4" key="1">
    <citation type="submission" date="2018-05" db="EMBL/GenBank/DDBJ databases">
        <title>Rhodobacteraceae gen. nov., sp. nov. isolated from sea water.</title>
        <authorList>
            <person name="Ren Y."/>
        </authorList>
    </citation>
    <scope>NUCLEOTIDE SEQUENCE [LARGE SCALE GENOMIC DNA]</scope>
    <source>
        <strain evidence="3 4">TG-679</strain>
    </source>
</reference>
<keyword evidence="1" id="KW-0812">Transmembrane</keyword>
<keyword evidence="4" id="KW-1185">Reference proteome</keyword>
<evidence type="ECO:0000256" key="2">
    <source>
        <dbReference type="SAM" id="SignalP"/>
    </source>
</evidence>